<dbReference type="Gene3D" id="6.10.250.290">
    <property type="match status" value="1"/>
</dbReference>
<evidence type="ECO:0000256" key="8">
    <source>
        <dbReference type="SAM" id="MobiDB-lite"/>
    </source>
</evidence>
<proteinExistence type="inferred from homology"/>
<dbReference type="PANTHER" id="PTHR11560">
    <property type="entry name" value="39S RIBOSOMAL PROTEIN L10, MITOCHONDRIAL"/>
    <property type="match status" value="1"/>
</dbReference>
<dbReference type="KEGG" id="tpav:HRQ91_01535"/>
<dbReference type="GO" id="GO:0006412">
    <property type="term" value="P:translation"/>
    <property type="evidence" value="ECO:0007669"/>
    <property type="project" value="UniProtKB-UniRule"/>
</dbReference>
<comment type="similarity">
    <text evidence="2 7">Belongs to the universal ribosomal protein uL10 family.</text>
</comment>
<gene>
    <name evidence="7" type="primary">rplJ</name>
    <name evidence="9" type="ORF">HRQ91_01535</name>
</gene>
<dbReference type="Pfam" id="PF00466">
    <property type="entry name" value="Ribosomal_L10"/>
    <property type="match status" value="1"/>
</dbReference>
<dbReference type="InterPro" id="IPR047865">
    <property type="entry name" value="Ribosomal_uL10_bac_type"/>
</dbReference>
<dbReference type="Proteomes" id="UP000671908">
    <property type="component" value="Chromosome"/>
</dbReference>
<protein>
    <recommendedName>
        <fullName evidence="6 7">Large ribosomal subunit protein uL10</fullName>
    </recommendedName>
</protein>
<organism evidence="9 10">
    <name type="scientific">Treponema parvum</name>
    <dbReference type="NCBI Taxonomy" id="138851"/>
    <lineage>
        <taxon>Bacteria</taxon>
        <taxon>Pseudomonadati</taxon>
        <taxon>Spirochaetota</taxon>
        <taxon>Spirochaetia</taxon>
        <taxon>Spirochaetales</taxon>
        <taxon>Treponemataceae</taxon>
        <taxon>Treponema</taxon>
    </lineage>
</organism>
<evidence type="ECO:0000256" key="1">
    <source>
        <dbReference type="ARBA" id="ARBA00002633"/>
    </source>
</evidence>
<keyword evidence="7" id="KW-0694">RNA-binding</keyword>
<accession>A0A975F344</accession>
<evidence type="ECO:0000256" key="6">
    <source>
        <dbReference type="ARBA" id="ARBA00035202"/>
    </source>
</evidence>
<evidence type="ECO:0000256" key="3">
    <source>
        <dbReference type="ARBA" id="ARBA00022730"/>
    </source>
</evidence>
<keyword evidence="5 7" id="KW-0687">Ribonucleoprotein</keyword>
<evidence type="ECO:0000256" key="4">
    <source>
        <dbReference type="ARBA" id="ARBA00022980"/>
    </source>
</evidence>
<dbReference type="EMBL" id="CP054142">
    <property type="protein sequence ID" value="QTQ13239.1"/>
    <property type="molecule type" value="Genomic_DNA"/>
</dbReference>
<keyword evidence="3 7" id="KW-0699">rRNA-binding</keyword>
<feature type="region of interest" description="Disordered" evidence="8">
    <location>
        <begin position="170"/>
        <end position="224"/>
    </location>
</feature>
<dbReference type="Gene3D" id="3.30.70.1730">
    <property type="match status" value="1"/>
</dbReference>
<dbReference type="CDD" id="cd05797">
    <property type="entry name" value="Ribosomal_L10"/>
    <property type="match status" value="1"/>
</dbReference>
<evidence type="ECO:0000313" key="9">
    <source>
        <dbReference type="EMBL" id="QTQ13239.1"/>
    </source>
</evidence>
<comment type="subunit">
    <text evidence="7">Part of the ribosomal stalk of the 50S ribosomal subunit. The N-terminus interacts with L11 and the large rRNA to form the base of the stalk. The C-terminus forms an elongated spine to which L12 dimers bind in a sequential fashion forming a multimeric L10(L12)X complex.</text>
</comment>
<dbReference type="SUPFAM" id="SSF160369">
    <property type="entry name" value="Ribosomal protein L10-like"/>
    <property type="match status" value="1"/>
</dbReference>
<evidence type="ECO:0000256" key="2">
    <source>
        <dbReference type="ARBA" id="ARBA00008889"/>
    </source>
</evidence>
<dbReference type="AlphaFoldDB" id="A0A975F344"/>
<dbReference type="RefSeq" id="WP_210119958.1">
    <property type="nucleotide sequence ID" value="NZ_CP054142.1"/>
</dbReference>
<sequence length="224" mass="23633">MAMRAKKVQPAKTEAIESAKKTFEGYNDFIFTDYRGLTVEQISALRGKLREKDSQFKVVKNNFAKIAFDSLKIENVSEFLKGPTAIAMAKEDSNDIAKVLFDFAKEVPALSVKAGYIGKEIYDVAKMEAYSKIPGKKELIAMLMSAINGPARKLAATLKAYAEKKEKDGGAAVEAAKSGAPEEASGAAPSEAAAPKAEPAENAAPAAEAPKAEGAAPAAETAAT</sequence>
<feature type="compositionally biased region" description="Low complexity" evidence="8">
    <location>
        <begin position="174"/>
        <end position="224"/>
    </location>
</feature>
<dbReference type="HAMAP" id="MF_00362">
    <property type="entry name" value="Ribosomal_uL10"/>
    <property type="match status" value="1"/>
</dbReference>
<keyword evidence="4 7" id="KW-0689">Ribosomal protein</keyword>
<dbReference type="InterPro" id="IPR022973">
    <property type="entry name" value="Ribosomal_uL10_bac"/>
</dbReference>
<name>A0A975F344_9SPIR</name>
<dbReference type="GO" id="GO:0070180">
    <property type="term" value="F:large ribosomal subunit rRNA binding"/>
    <property type="evidence" value="ECO:0007669"/>
    <property type="project" value="UniProtKB-UniRule"/>
</dbReference>
<evidence type="ECO:0000313" key="10">
    <source>
        <dbReference type="Proteomes" id="UP000671908"/>
    </source>
</evidence>
<dbReference type="GO" id="GO:1990904">
    <property type="term" value="C:ribonucleoprotein complex"/>
    <property type="evidence" value="ECO:0007669"/>
    <property type="project" value="UniProtKB-KW"/>
</dbReference>
<dbReference type="InterPro" id="IPR001790">
    <property type="entry name" value="Ribosomal_uL10"/>
</dbReference>
<dbReference type="GO" id="GO:0005840">
    <property type="term" value="C:ribosome"/>
    <property type="evidence" value="ECO:0007669"/>
    <property type="project" value="UniProtKB-KW"/>
</dbReference>
<evidence type="ECO:0000256" key="7">
    <source>
        <dbReference type="HAMAP-Rule" id="MF_00362"/>
    </source>
</evidence>
<comment type="function">
    <text evidence="1 7">Forms part of the ribosomal stalk, playing a central role in the interaction of the ribosome with GTP-bound translation factors.</text>
</comment>
<evidence type="ECO:0000256" key="5">
    <source>
        <dbReference type="ARBA" id="ARBA00023274"/>
    </source>
</evidence>
<keyword evidence="10" id="KW-1185">Reference proteome</keyword>
<reference evidence="9 10" key="1">
    <citation type="journal article" date="2021" name="Microbiol. Resour. Announc.">
        <title>Complete Genome Sequences of Three Human Oral Treponema parvum Isolates.</title>
        <authorList>
            <person name="Zeng H."/>
            <person name="Watt R.M."/>
        </authorList>
    </citation>
    <scope>NUCLEOTIDE SEQUENCE [LARGE SCALE GENOMIC DNA]</scope>
    <source>
        <strain evidence="9 10">ATCC 700770</strain>
    </source>
</reference>
<dbReference type="NCBIfam" id="NF000955">
    <property type="entry name" value="PRK00099.1-1"/>
    <property type="match status" value="1"/>
</dbReference>
<dbReference type="InterPro" id="IPR043141">
    <property type="entry name" value="Ribosomal_uL10-like_sf"/>
</dbReference>